<dbReference type="PROSITE" id="PS51286">
    <property type="entry name" value="RAP"/>
    <property type="match status" value="1"/>
</dbReference>
<dbReference type="RefSeq" id="XP_025074167.1">
    <property type="nucleotide sequence ID" value="XM_025218382.1"/>
</dbReference>
<sequence length="704" mass="81866">MSVLVRKFHHLRGVYLSLLRLGCDNGSYSHRVVLGASSRCEHNTPSTAWIKSERSQNYTTPAATVVTNEVDYVDANFDTDVDRPERISENKYAHSLFLNSMKYKNIVLRPSTTYAEVSNEEALALLEMNWSLMTGTEIVSAIKKLSYNICRNKKKIEPFKYADAFNALNLKSLTNDELMTIMRHLVPFSNHLETCDFYNNFCVRVDRECMIRFPKLSIENTLLLCDIIYQITPKNSYGLYNYQYVWHSIRKLGNKPHKLHPQQLVQILFFLNIYRKPPINMYELEYELEQCMNELSINELAVASLGFFKTSTKIKSRDFLDNIIKRTIAEIDMVNAVSIAAIVKLVRYSMQLTEVKGLQNLLKALTPYEPRYTLMSLAHIMQAAGRVALYDRELTERVIRRLNKEVKTARLKDFERLLFTFSILNIDSSNSVYQNVIEDLRATWDTSRAKEIAKFPYVVSRIFGYLSIQNIYPIDLIKRVMAPEFVIKTCRGNYHYISREYCVLDYSLQIEVPEYDGPFLKPNIRDFLQKKYYDFHLETSTESTRTNVLFTTVLATCQELFNTTSDILQIRPLPHYTPQDIVFCLDEQNQLVSSEKFFSQFEVNAIKRVDKENSNNRWIALVMAAHGQLIRNCQKTNYQTPTGALAAKLRQLSIIGYTPIMIPYFMWNDKSPQERCNYIKELVFRKNIASESSNSAENIPVFYS</sequence>
<dbReference type="InterPro" id="IPR013584">
    <property type="entry name" value="RAP"/>
</dbReference>
<dbReference type="KEGG" id="pbar:105427528"/>
<evidence type="ECO:0000313" key="2">
    <source>
        <dbReference type="Proteomes" id="UP000504615"/>
    </source>
</evidence>
<organism evidence="2 3">
    <name type="scientific">Pogonomyrmex barbatus</name>
    <name type="common">red harvester ant</name>
    <dbReference type="NCBI Taxonomy" id="144034"/>
    <lineage>
        <taxon>Eukaryota</taxon>
        <taxon>Metazoa</taxon>
        <taxon>Ecdysozoa</taxon>
        <taxon>Arthropoda</taxon>
        <taxon>Hexapoda</taxon>
        <taxon>Insecta</taxon>
        <taxon>Pterygota</taxon>
        <taxon>Neoptera</taxon>
        <taxon>Endopterygota</taxon>
        <taxon>Hymenoptera</taxon>
        <taxon>Apocrita</taxon>
        <taxon>Aculeata</taxon>
        <taxon>Formicoidea</taxon>
        <taxon>Formicidae</taxon>
        <taxon>Myrmicinae</taxon>
        <taxon>Pogonomyrmex</taxon>
    </lineage>
</organism>
<keyword evidence="3 4" id="KW-0808">Transferase</keyword>
<reference evidence="3 4" key="1">
    <citation type="submission" date="2025-04" db="UniProtKB">
        <authorList>
            <consortium name="RefSeq"/>
        </authorList>
    </citation>
    <scope>IDENTIFICATION</scope>
</reference>
<feature type="domain" description="RAP" evidence="1">
    <location>
        <begin position="619"/>
        <end position="681"/>
    </location>
</feature>
<evidence type="ECO:0000313" key="4">
    <source>
        <dbReference type="RefSeq" id="XP_025074167.1"/>
    </source>
</evidence>
<name>A0A6I9W6E3_9HYME</name>
<dbReference type="RefSeq" id="XP_011637595.1">
    <property type="nucleotide sequence ID" value="XM_011639293.2"/>
</dbReference>
<dbReference type="OrthoDB" id="10064757at2759"/>
<dbReference type="AlphaFoldDB" id="A0A6I9W6E3"/>
<dbReference type="GeneID" id="105427528"/>
<gene>
    <name evidence="3 4" type="primary">LOC105427528</name>
</gene>
<protein>
    <submittedName>
        <fullName evidence="3 4">FAST kinase domain-containing protein 5, mitochondrial</fullName>
    </submittedName>
</protein>
<keyword evidence="2" id="KW-1185">Reference proteome</keyword>
<accession>A0A6I9W6E3</accession>
<evidence type="ECO:0000259" key="1">
    <source>
        <dbReference type="PROSITE" id="PS51286"/>
    </source>
</evidence>
<dbReference type="GO" id="GO:0016301">
    <property type="term" value="F:kinase activity"/>
    <property type="evidence" value="ECO:0007669"/>
    <property type="project" value="UniProtKB-KW"/>
</dbReference>
<keyword evidence="3 4" id="KW-0418">Kinase</keyword>
<dbReference type="Proteomes" id="UP000504615">
    <property type="component" value="Unplaced"/>
</dbReference>
<evidence type="ECO:0000313" key="3">
    <source>
        <dbReference type="RefSeq" id="XP_011637595.1"/>
    </source>
</evidence>
<proteinExistence type="predicted"/>